<sequence>MKIVTETLKIKPSIVVLVRFQMRFGMNVSNIT</sequence>
<reference evidence="1" key="1">
    <citation type="submission" date="2018-04" db="EMBL/GenBank/DDBJ databases">
        <authorList>
            <person name="Go L.Y."/>
            <person name="Mitchell J.A."/>
        </authorList>
    </citation>
    <scope>NUCLEOTIDE SEQUENCE</scope>
    <source>
        <tissue evidence="1">Whole organism</tissue>
    </source>
</reference>
<dbReference type="VEuPathDB" id="VectorBase:CSON005204"/>
<gene>
    <name evidence="1" type="primary">CSON005204</name>
</gene>
<reference evidence="2" key="2">
    <citation type="submission" date="2018-07" db="EMBL/GenBank/DDBJ databases">
        <authorList>
            <person name="Quirk P.G."/>
            <person name="Krulwich T.A."/>
        </authorList>
    </citation>
    <scope>NUCLEOTIDE SEQUENCE</scope>
</reference>
<protein>
    <submittedName>
        <fullName evidence="1">CSON005204 protein</fullName>
    </submittedName>
</protein>
<organism evidence="1">
    <name type="scientific">Culicoides sonorensis</name>
    <name type="common">Biting midge</name>
    <dbReference type="NCBI Taxonomy" id="179676"/>
    <lineage>
        <taxon>Eukaryota</taxon>
        <taxon>Metazoa</taxon>
        <taxon>Ecdysozoa</taxon>
        <taxon>Arthropoda</taxon>
        <taxon>Hexapoda</taxon>
        <taxon>Insecta</taxon>
        <taxon>Pterygota</taxon>
        <taxon>Neoptera</taxon>
        <taxon>Endopterygota</taxon>
        <taxon>Diptera</taxon>
        <taxon>Nematocera</taxon>
        <taxon>Chironomoidea</taxon>
        <taxon>Ceratopogonidae</taxon>
        <taxon>Ceratopogoninae</taxon>
        <taxon>Culicoides</taxon>
        <taxon>Monoculicoides</taxon>
    </lineage>
</organism>
<dbReference type="EMBL" id="UFQT01002087">
    <property type="protein sequence ID" value="SSX32619.1"/>
    <property type="molecule type" value="Genomic_DNA"/>
</dbReference>
<dbReference type="AlphaFoldDB" id="A0A336L6H6"/>
<proteinExistence type="predicted"/>
<evidence type="ECO:0000313" key="1">
    <source>
        <dbReference type="EMBL" id="SSX13180.1"/>
    </source>
</evidence>
<name>A0A336L6H6_CULSO</name>
<dbReference type="EMBL" id="UFQS01002087">
    <property type="protein sequence ID" value="SSX13180.1"/>
    <property type="molecule type" value="Genomic_DNA"/>
</dbReference>
<evidence type="ECO:0000313" key="2">
    <source>
        <dbReference type="EMBL" id="SSX32619.1"/>
    </source>
</evidence>
<accession>A0A336L6H6</accession>